<dbReference type="Pfam" id="PF00153">
    <property type="entry name" value="Mito_carr"/>
    <property type="match status" value="3"/>
</dbReference>
<dbReference type="PANTHER" id="PTHR46080">
    <property type="entry name" value="MITOCHONDRIAL SUBSTRATE CARRIER FAMILY PROTEIN J"/>
    <property type="match status" value="1"/>
</dbReference>
<dbReference type="OrthoDB" id="250329at2759"/>
<evidence type="ECO:0000256" key="7">
    <source>
        <dbReference type="RuleBase" id="RU000488"/>
    </source>
</evidence>
<name>A0A835QI70_VANPL</name>
<protein>
    <recommendedName>
        <fullName evidence="10">Mitochondrial carrier protein</fullName>
    </recommendedName>
</protein>
<keyword evidence="2 7" id="KW-0813">Transport</keyword>
<sequence>METVTSIKVSLESHLRGWEMTRVAVLQLPAVNLPGPKLVTLPKFVKKNIASTRAGKTVGMEAEAAAADAALAKVNIKWERLDKTRFHLIGAIFFTIQSGLLHPIAVVKTRMQVAGGGVSNMNGSLVFKDILRNNGIRGIYKGFGTSAIGSLPGRVLALTSLEVSKDMMLESTKHLGLSEATHIAVANGVAGLLTNLVSSTYFVPLEVVCQRLMVQGLSGTTHYKGAVDAVCKILTVEGFRGLYRGFGLTVVTQSPASALWWAVYGGAQHTIWRVLGFGNGIEKKPSQIQLVTVQATAGTIAGACSSIMTTPLDTIKTRLQVMDNYGSGRPSVLRTTRLLLEEDGWRGLYRGFGPRFLNMSLWGTSMIVTYELISFYGSSSSIAFATEKLSGSSEVEQRKKEPWICGCSSEGLSCVGDLTARSPQNAAVIVLTVYCYEWSVVSESIALSGSAPH</sequence>
<evidence type="ECO:0000256" key="6">
    <source>
        <dbReference type="PROSITE-ProRule" id="PRU00282"/>
    </source>
</evidence>
<comment type="similarity">
    <text evidence="7">Belongs to the mitochondrial carrier (TC 2.A.29) family.</text>
</comment>
<feature type="repeat" description="Solcar" evidence="6">
    <location>
        <begin position="81"/>
        <end position="167"/>
    </location>
</feature>
<evidence type="ECO:0000256" key="2">
    <source>
        <dbReference type="ARBA" id="ARBA00022448"/>
    </source>
</evidence>
<evidence type="ECO:0000313" key="8">
    <source>
        <dbReference type="EMBL" id="KAG0471943.1"/>
    </source>
</evidence>
<evidence type="ECO:0000256" key="5">
    <source>
        <dbReference type="ARBA" id="ARBA00023136"/>
    </source>
</evidence>
<dbReference type="PRINTS" id="PR00926">
    <property type="entry name" value="MITOCARRIER"/>
</dbReference>
<keyword evidence="5 6" id="KW-0472">Membrane</keyword>
<dbReference type="SUPFAM" id="SSF103506">
    <property type="entry name" value="Mitochondrial carrier"/>
    <property type="match status" value="1"/>
</dbReference>
<evidence type="ECO:0000256" key="4">
    <source>
        <dbReference type="ARBA" id="ARBA00022737"/>
    </source>
</evidence>
<dbReference type="InterPro" id="IPR023395">
    <property type="entry name" value="MCP_dom_sf"/>
</dbReference>
<accession>A0A835QI70</accession>
<dbReference type="EMBL" id="JADCNM010000008">
    <property type="protein sequence ID" value="KAG0471943.1"/>
    <property type="molecule type" value="Genomic_DNA"/>
</dbReference>
<dbReference type="GO" id="GO:0055085">
    <property type="term" value="P:transmembrane transport"/>
    <property type="evidence" value="ECO:0007669"/>
    <property type="project" value="InterPro"/>
</dbReference>
<comment type="subcellular location">
    <subcellularLocation>
        <location evidence="1">Membrane</location>
        <topology evidence="1">Multi-pass membrane protein</topology>
    </subcellularLocation>
</comment>
<gene>
    <name evidence="8" type="ORF">HPP92_016489</name>
</gene>
<dbReference type="InterPro" id="IPR002067">
    <property type="entry name" value="MCP"/>
</dbReference>
<comment type="caution">
    <text evidence="8">The sequence shown here is derived from an EMBL/GenBank/DDBJ whole genome shotgun (WGS) entry which is preliminary data.</text>
</comment>
<reference evidence="8 9" key="1">
    <citation type="journal article" date="2020" name="Nat. Food">
        <title>A phased Vanilla planifolia genome enables genetic improvement of flavour and production.</title>
        <authorList>
            <person name="Hasing T."/>
            <person name="Tang H."/>
            <person name="Brym M."/>
            <person name="Khazi F."/>
            <person name="Huang T."/>
            <person name="Chambers A.H."/>
        </authorList>
    </citation>
    <scope>NUCLEOTIDE SEQUENCE [LARGE SCALE GENOMIC DNA]</scope>
    <source>
        <tissue evidence="8">Leaf</tissue>
    </source>
</reference>
<evidence type="ECO:0000256" key="3">
    <source>
        <dbReference type="ARBA" id="ARBA00022692"/>
    </source>
</evidence>
<proteinExistence type="inferred from homology"/>
<evidence type="ECO:0000256" key="1">
    <source>
        <dbReference type="ARBA" id="ARBA00004141"/>
    </source>
</evidence>
<evidence type="ECO:0008006" key="10">
    <source>
        <dbReference type="Google" id="ProtNLM"/>
    </source>
</evidence>
<dbReference type="GO" id="GO:0016020">
    <property type="term" value="C:membrane"/>
    <property type="evidence" value="ECO:0007669"/>
    <property type="project" value="UniProtKB-SubCell"/>
</dbReference>
<dbReference type="InterPro" id="IPR018108">
    <property type="entry name" value="MCP_transmembrane"/>
</dbReference>
<dbReference type="PROSITE" id="PS50920">
    <property type="entry name" value="SOLCAR"/>
    <property type="match status" value="3"/>
</dbReference>
<evidence type="ECO:0000313" key="9">
    <source>
        <dbReference type="Proteomes" id="UP000639772"/>
    </source>
</evidence>
<feature type="repeat" description="Solcar" evidence="6">
    <location>
        <begin position="182"/>
        <end position="270"/>
    </location>
</feature>
<dbReference type="AlphaFoldDB" id="A0A835QI70"/>
<dbReference type="Proteomes" id="UP000639772">
    <property type="component" value="Unassembled WGS sequence"/>
</dbReference>
<keyword evidence="4" id="KW-0677">Repeat</keyword>
<keyword evidence="3 6" id="KW-0812">Transmembrane</keyword>
<feature type="repeat" description="Solcar" evidence="6">
    <location>
        <begin position="289"/>
        <end position="376"/>
    </location>
</feature>
<dbReference type="PANTHER" id="PTHR46080:SF5">
    <property type="entry name" value="OS01G0329400 PROTEIN"/>
    <property type="match status" value="1"/>
</dbReference>
<organism evidence="8 9">
    <name type="scientific">Vanilla planifolia</name>
    <name type="common">Vanilla</name>
    <dbReference type="NCBI Taxonomy" id="51239"/>
    <lineage>
        <taxon>Eukaryota</taxon>
        <taxon>Viridiplantae</taxon>
        <taxon>Streptophyta</taxon>
        <taxon>Embryophyta</taxon>
        <taxon>Tracheophyta</taxon>
        <taxon>Spermatophyta</taxon>
        <taxon>Magnoliopsida</taxon>
        <taxon>Liliopsida</taxon>
        <taxon>Asparagales</taxon>
        <taxon>Orchidaceae</taxon>
        <taxon>Vanilloideae</taxon>
        <taxon>Vanilleae</taxon>
        <taxon>Vanilla</taxon>
    </lineage>
</organism>
<dbReference type="Gene3D" id="1.50.40.10">
    <property type="entry name" value="Mitochondrial carrier domain"/>
    <property type="match status" value="1"/>
</dbReference>